<keyword evidence="1" id="KW-0812">Transmembrane</keyword>
<organism evidence="2 3">
    <name type="scientific">Tepidibacter hydrothermalis</name>
    <dbReference type="NCBI Taxonomy" id="3036126"/>
    <lineage>
        <taxon>Bacteria</taxon>
        <taxon>Bacillati</taxon>
        <taxon>Bacillota</taxon>
        <taxon>Clostridia</taxon>
        <taxon>Peptostreptococcales</taxon>
        <taxon>Peptostreptococcaceae</taxon>
        <taxon>Tepidibacter</taxon>
    </lineage>
</organism>
<feature type="transmembrane region" description="Helical" evidence="1">
    <location>
        <begin position="71"/>
        <end position="93"/>
    </location>
</feature>
<feature type="transmembrane region" description="Helical" evidence="1">
    <location>
        <begin position="12"/>
        <end position="32"/>
    </location>
</feature>
<name>A0ABY8ECU6_9FIRM</name>
<protein>
    <submittedName>
        <fullName evidence="2">Uncharacterized protein</fullName>
    </submittedName>
</protein>
<evidence type="ECO:0000256" key="1">
    <source>
        <dbReference type="SAM" id="Phobius"/>
    </source>
</evidence>
<evidence type="ECO:0000313" key="2">
    <source>
        <dbReference type="EMBL" id="WFD10758.1"/>
    </source>
</evidence>
<dbReference type="Proteomes" id="UP001222800">
    <property type="component" value="Chromosome"/>
</dbReference>
<evidence type="ECO:0000313" key="3">
    <source>
        <dbReference type="Proteomes" id="UP001222800"/>
    </source>
</evidence>
<keyword evidence="1" id="KW-1133">Transmembrane helix</keyword>
<sequence>MNFRDDKSKIYYIGENFISIFLIILTIAYFLNRNDKDLAVIIFVVQQIFLGLFWLLSGIKLVVAQKNKSGFFNCIFGGCILVFITIIISIKFFNSI</sequence>
<gene>
    <name evidence="2" type="ORF">P4S50_01395</name>
</gene>
<reference evidence="2 3" key="1">
    <citation type="submission" date="2023-03" db="EMBL/GenBank/DDBJ databases">
        <title>Complete genome sequence of Tepidibacter sp. SWIR-1, isolated from a deep-sea hydrothermal vent.</title>
        <authorList>
            <person name="Li X."/>
        </authorList>
    </citation>
    <scope>NUCLEOTIDE SEQUENCE [LARGE SCALE GENOMIC DNA]</scope>
    <source>
        <strain evidence="2 3">SWIR-1</strain>
    </source>
</reference>
<keyword evidence="1" id="KW-0472">Membrane</keyword>
<dbReference type="EMBL" id="CP120733">
    <property type="protein sequence ID" value="WFD10758.1"/>
    <property type="molecule type" value="Genomic_DNA"/>
</dbReference>
<keyword evidence="3" id="KW-1185">Reference proteome</keyword>
<accession>A0ABY8ECU6</accession>
<feature type="transmembrane region" description="Helical" evidence="1">
    <location>
        <begin position="38"/>
        <end position="59"/>
    </location>
</feature>
<dbReference type="RefSeq" id="WP_277732725.1">
    <property type="nucleotide sequence ID" value="NZ_CP120733.1"/>
</dbReference>
<proteinExistence type="predicted"/>